<keyword evidence="2" id="KW-1185">Reference proteome</keyword>
<evidence type="ECO:0000313" key="2">
    <source>
        <dbReference type="Proteomes" id="UP000239709"/>
    </source>
</evidence>
<protein>
    <submittedName>
        <fullName evidence="1">Uncharacterized protein</fullName>
    </submittedName>
</protein>
<dbReference type="Proteomes" id="UP000239709">
    <property type="component" value="Chromosome"/>
</dbReference>
<proteinExistence type="predicted"/>
<sequence>MNTPANYVGLPPTEDPQIVGLRDQFQAMDNFTQVFAIRPGDRVLFLADPLLDPRVIQAVLGLARARGATARIYMEPSTRVTEVPEGIRALLEDATFVVSTWFCSIIDPLCIQLRRQGQRWVKITYFRNLDLLKTPQARFPLEVIGELTRATAARYPTGQAFDLRFTDERGSDFRIHFTPEMRERQLGTNRWRGQMTAAENGAYVHYLPTHGPNLWDHNSVNNDMSVKTGMSGVLYPQWAIGFERPFAERIGVHFEGEYVSRVEGESEDAKVLREMLVGGRMIEGGGCGFNPKAPRHTVYPAGSNAPGALHFGIDLAKPSDYIRRVMPDWEEPPVHMDLITLDGTVHAGDNLLIDKGFLCALRDPSVVELASRYGDPIELLEVPVY</sequence>
<organism evidence="1 2">
    <name type="scientific">Ottowia oryzae</name>
    <dbReference type="NCBI Taxonomy" id="2109914"/>
    <lineage>
        <taxon>Bacteria</taxon>
        <taxon>Pseudomonadati</taxon>
        <taxon>Pseudomonadota</taxon>
        <taxon>Betaproteobacteria</taxon>
        <taxon>Burkholderiales</taxon>
        <taxon>Comamonadaceae</taxon>
        <taxon>Ottowia</taxon>
    </lineage>
</organism>
<dbReference type="AlphaFoldDB" id="A0A2S0MFF2"/>
<reference evidence="1 2" key="1">
    <citation type="submission" date="2018-03" db="EMBL/GenBank/DDBJ databases">
        <title>Genome sequencing of Ottowia sp.</title>
        <authorList>
            <person name="Kim S.-J."/>
            <person name="Heo J."/>
            <person name="Kwon S.-W."/>
        </authorList>
    </citation>
    <scope>NUCLEOTIDE SEQUENCE [LARGE SCALE GENOMIC DNA]</scope>
    <source>
        <strain evidence="1 2">KADR8-3</strain>
    </source>
</reference>
<dbReference type="RefSeq" id="WP_106703171.1">
    <property type="nucleotide sequence ID" value="NZ_CP027666.1"/>
</dbReference>
<dbReference type="OrthoDB" id="8672414at2"/>
<accession>A0A2S0MFF2</accession>
<gene>
    <name evidence="1" type="ORF">C6570_10580</name>
</gene>
<dbReference type="KEGG" id="otk:C6570_10580"/>
<evidence type="ECO:0000313" key="1">
    <source>
        <dbReference type="EMBL" id="AVO34619.1"/>
    </source>
</evidence>
<dbReference type="EMBL" id="CP027666">
    <property type="protein sequence ID" value="AVO34619.1"/>
    <property type="molecule type" value="Genomic_DNA"/>
</dbReference>
<name>A0A2S0MFF2_9BURK</name>